<accession>A0ABP7C2W7</accession>
<evidence type="ECO:0000259" key="1">
    <source>
        <dbReference type="Pfam" id="PF17648"/>
    </source>
</evidence>
<dbReference type="EMBL" id="BAAAZP010000082">
    <property type="protein sequence ID" value="GAA3674715.1"/>
    <property type="molecule type" value="Genomic_DNA"/>
</dbReference>
<evidence type="ECO:0000313" key="2">
    <source>
        <dbReference type="EMBL" id="GAA3674715.1"/>
    </source>
</evidence>
<feature type="domain" description="Luciferase" evidence="1">
    <location>
        <begin position="46"/>
        <end position="109"/>
    </location>
</feature>
<dbReference type="Proteomes" id="UP001500902">
    <property type="component" value="Unassembled WGS sequence"/>
</dbReference>
<organism evidence="2 3">
    <name type="scientific">Nonomuraea antimicrobica</name>
    <dbReference type="NCBI Taxonomy" id="561173"/>
    <lineage>
        <taxon>Bacteria</taxon>
        <taxon>Bacillati</taxon>
        <taxon>Actinomycetota</taxon>
        <taxon>Actinomycetes</taxon>
        <taxon>Streptosporangiales</taxon>
        <taxon>Streptosporangiaceae</taxon>
        <taxon>Nonomuraea</taxon>
    </lineage>
</organism>
<keyword evidence="3" id="KW-1185">Reference proteome</keyword>
<sequence length="118" mass="12808">MAGITVRRRTAERRGPYVARAVAELRSWPALVVSDTRRGTVVAVRGTEILRLTGAAEVQVRLTAPAIDRLGPYLRDCDQVHACADRAWVAVQVDAEPDLELLLALTSVAIKAHVPAET</sequence>
<dbReference type="Pfam" id="PF17648">
    <property type="entry name" value="Luciferase"/>
    <property type="match status" value="1"/>
</dbReference>
<reference evidence="3" key="1">
    <citation type="journal article" date="2019" name="Int. J. Syst. Evol. Microbiol.">
        <title>The Global Catalogue of Microorganisms (GCM) 10K type strain sequencing project: providing services to taxonomists for standard genome sequencing and annotation.</title>
        <authorList>
            <consortium name="The Broad Institute Genomics Platform"/>
            <consortium name="The Broad Institute Genome Sequencing Center for Infectious Disease"/>
            <person name="Wu L."/>
            <person name="Ma J."/>
        </authorList>
    </citation>
    <scope>NUCLEOTIDE SEQUENCE [LARGE SCALE GENOMIC DNA]</scope>
    <source>
        <strain evidence="3">JCM 16904</strain>
    </source>
</reference>
<gene>
    <name evidence="2" type="ORF">GCM10022224_043710</name>
</gene>
<name>A0ABP7C2W7_9ACTN</name>
<dbReference type="InterPro" id="IPR040841">
    <property type="entry name" value="Luciferase_dom"/>
</dbReference>
<proteinExistence type="predicted"/>
<evidence type="ECO:0000313" key="3">
    <source>
        <dbReference type="Proteomes" id="UP001500902"/>
    </source>
</evidence>
<dbReference type="RefSeq" id="WP_344880850.1">
    <property type="nucleotide sequence ID" value="NZ_BAAAZP010000082.1"/>
</dbReference>
<protein>
    <recommendedName>
        <fullName evidence="1">Luciferase domain-containing protein</fullName>
    </recommendedName>
</protein>
<comment type="caution">
    <text evidence="2">The sequence shown here is derived from an EMBL/GenBank/DDBJ whole genome shotgun (WGS) entry which is preliminary data.</text>
</comment>